<proteinExistence type="predicted"/>
<gene>
    <name evidence="1" type="ORF">Moror_9582</name>
</gene>
<dbReference type="HOGENOM" id="CLU_2427533_0_0_1"/>
<name>V2WW54_MONRO</name>
<evidence type="ECO:0000313" key="1">
    <source>
        <dbReference type="EMBL" id="ESK91093.1"/>
    </source>
</evidence>
<organism evidence="1 2">
    <name type="scientific">Moniliophthora roreri (strain MCA 2997)</name>
    <name type="common">Cocoa frosty pod rot fungus</name>
    <name type="synonym">Crinipellis roreri</name>
    <dbReference type="NCBI Taxonomy" id="1381753"/>
    <lineage>
        <taxon>Eukaryota</taxon>
        <taxon>Fungi</taxon>
        <taxon>Dikarya</taxon>
        <taxon>Basidiomycota</taxon>
        <taxon>Agaricomycotina</taxon>
        <taxon>Agaricomycetes</taxon>
        <taxon>Agaricomycetidae</taxon>
        <taxon>Agaricales</taxon>
        <taxon>Marasmiineae</taxon>
        <taxon>Marasmiaceae</taxon>
        <taxon>Moniliophthora</taxon>
    </lineage>
</organism>
<dbReference type="KEGG" id="mrr:Moror_9582"/>
<dbReference type="EMBL" id="AWSO01000379">
    <property type="protein sequence ID" value="ESK91093.1"/>
    <property type="molecule type" value="Genomic_DNA"/>
</dbReference>
<dbReference type="Proteomes" id="UP000017559">
    <property type="component" value="Unassembled WGS sequence"/>
</dbReference>
<sequence length="91" mass="9991">MIQRCLIRVSRERKLCLLSCYEKNEIYGTFARLAGAFFMPEGPMDGAGNPPRGFRAENVLIDVVARSSICSGDQGSCSKAVRPYSLNSSLI</sequence>
<reference evidence="1 2" key="1">
    <citation type="journal article" date="2014" name="BMC Genomics">
        <title>Genome and secretome analysis of the hemibiotrophic fungal pathogen, Moniliophthora roreri, which causes frosty pod rot disease of cacao: mechanisms of the biotrophic and necrotrophic phases.</title>
        <authorList>
            <person name="Meinhardt L.W."/>
            <person name="Costa G.G.L."/>
            <person name="Thomazella D.P.T."/>
            <person name="Teixeira P.J.P.L."/>
            <person name="Carazzolle M.F."/>
            <person name="Schuster S.C."/>
            <person name="Carlson J.E."/>
            <person name="Guiltinan M.J."/>
            <person name="Mieczkowski P."/>
            <person name="Farmer A."/>
            <person name="Ramaraj T."/>
            <person name="Crozier J."/>
            <person name="Davis R.E."/>
            <person name="Shao J."/>
            <person name="Melnick R.L."/>
            <person name="Pereira G.A.G."/>
            <person name="Bailey B.A."/>
        </authorList>
    </citation>
    <scope>NUCLEOTIDE SEQUENCE [LARGE SCALE GENOMIC DNA]</scope>
    <source>
        <strain evidence="1 2">MCA 2997</strain>
    </source>
</reference>
<dbReference type="AlphaFoldDB" id="V2WW54"/>
<comment type="caution">
    <text evidence="1">The sequence shown here is derived from an EMBL/GenBank/DDBJ whole genome shotgun (WGS) entry which is preliminary data.</text>
</comment>
<evidence type="ECO:0000313" key="2">
    <source>
        <dbReference type="Proteomes" id="UP000017559"/>
    </source>
</evidence>
<accession>V2WW54</accession>
<protein>
    <submittedName>
        <fullName evidence="1">Uncharacterized protein</fullName>
    </submittedName>
</protein>
<keyword evidence="2" id="KW-1185">Reference proteome</keyword>